<feature type="domain" description="T-SNARE coiled-coil homology" evidence="6">
    <location>
        <begin position="163"/>
        <end position="225"/>
    </location>
</feature>
<dbReference type="SUPFAM" id="SSF47661">
    <property type="entry name" value="t-snare proteins"/>
    <property type="match status" value="1"/>
</dbReference>
<reference evidence="7" key="1">
    <citation type="submission" date="2020-11" db="EMBL/GenBank/DDBJ databases">
        <authorList>
            <person name="Tran Van P."/>
        </authorList>
    </citation>
    <scope>NUCLEOTIDE SEQUENCE</scope>
</reference>
<dbReference type="GO" id="GO:0006906">
    <property type="term" value="P:vesicle fusion"/>
    <property type="evidence" value="ECO:0007669"/>
    <property type="project" value="TreeGrafter"/>
</dbReference>
<comment type="similarity">
    <text evidence="2 4">Belongs to the syntaxin family.</text>
</comment>
<dbReference type="GO" id="GO:0000149">
    <property type="term" value="F:SNARE binding"/>
    <property type="evidence" value="ECO:0007669"/>
    <property type="project" value="TreeGrafter"/>
</dbReference>
<gene>
    <name evidence="7" type="ORF">NMOB1V02_LOCUS9501</name>
</gene>
<evidence type="ECO:0000256" key="1">
    <source>
        <dbReference type="ARBA" id="ARBA00004211"/>
    </source>
</evidence>
<dbReference type="CDD" id="cd15847">
    <property type="entry name" value="SNARE_syntaxin7_like"/>
    <property type="match status" value="1"/>
</dbReference>
<name>A0A7R9BXF9_9CRUS</name>
<keyword evidence="5" id="KW-0472">Membrane</keyword>
<sequence length="260" mass="29465">MDDRGESADVEFKRIAKAVSSNIQKICENANQMQKMISQLGSSDDSESFKSELHNVQHYTKTLSTDTKDKLKDMKELLTDVPLSEQRAQKLFLERLTNDFTTALSKFQEIQRSEAEREKEQVKMAHNRSYKLQPPPGRTNANEIPLEPSSYQRQVFLDEDGDLQNLQDREAAINRLEEDIRDVNDIFKDIATLVHAQGDVVDSIEASVESAVVQVDEGVVQLNKASQYQARARKKKLCLAVIGVVILLVLILIIYLSTKN</sequence>
<dbReference type="GO" id="GO:0006886">
    <property type="term" value="P:intracellular protein transport"/>
    <property type="evidence" value="ECO:0007669"/>
    <property type="project" value="InterPro"/>
</dbReference>
<dbReference type="GO" id="GO:0006836">
    <property type="term" value="P:neurotransmitter transport"/>
    <property type="evidence" value="ECO:0007669"/>
    <property type="project" value="UniProtKB-KW"/>
</dbReference>
<keyword evidence="5" id="KW-1133">Transmembrane helix</keyword>
<keyword evidence="3" id="KW-0532">Neurotransmitter transport</keyword>
<protein>
    <recommendedName>
        <fullName evidence="6">t-SNARE coiled-coil homology domain-containing protein</fullName>
    </recommendedName>
</protein>
<dbReference type="InterPro" id="IPR010989">
    <property type="entry name" value="SNARE"/>
</dbReference>
<dbReference type="EMBL" id="OA885283">
    <property type="protein sequence ID" value="CAD7281866.1"/>
    <property type="molecule type" value="Genomic_DNA"/>
</dbReference>
<dbReference type="Pfam" id="PF14523">
    <property type="entry name" value="Syntaxin_2"/>
    <property type="match status" value="1"/>
</dbReference>
<evidence type="ECO:0000256" key="4">
    <source>
        <dbReference type="RuleBase" id="RU003858"/>
    </source>
</evidence>
<feature type="transmembrane region" description="Helical" evidence="5">
    <location>
        <begin position="237"/>
        <end position="257"/>
    </location>
</feature>
<dbReference type="GO" id="GO:0031201">
    <property type="term" value="C:SNARE complex"/>
    <property type="evidence" value="ECO:0007669"/>
    <property type="project" value="TreeGrafter"/>
</dbReference>
<dbReference type="Proteomes" id="UP000678499">
    <property type="component" value="Unassembled WGS sequence"/>
</dbReference>
<evidence type="ECO:0000256" key="5">
    <source>
        <dbReference type="SAM" id="Phobius"/>
    </source>
</evidence>
<dbReference type="PROSITE" id="PS50192">
    <property type="entry name" value="T_SNARE"/>
    <property type="match status" value="1"/>
</dbReference>
<accession>A0A7R9BXF9</accession>
<dbReference type="GO" id="GO:0005484">
    <property type="term" value="F:SNAP receptor activity"/>
    <property type="evidence" value="ECO:0007669"/>
    <property type="project" value="InterPro"/>
</dbReference>
<dbReference type="GO" id="GO:0048278">
    <property type="term" value="P:vesicle docking"/>
    <property type="evidence" value="ECO:0007669"/>
    <property type="project" value="TreeGrafter"/>
</dbReference>
<dbReference type="SMART" id="SM00503">
    <property type="entry name" value="SynN"/>
    <property type="match status" value="1"/>
</dbReference>
<evidence type="ECO:0000259" key="6">
    <source>
        <dbReference type="PROSITE" id="PS50192"/>
    </source>
</evidence>
<evidence type="ECO:0000256" key="2">
    <source>
        <dbReference type="ARBA" id="ARBA00009063"/>
    </source>
</evidence>
<dbReference type="InterPro" id="IPR006012">
    <property type="entry name" value="Syntaxin/epimorphin_CS"/>
</dbReference>
<evidence type="ECO:0000256" key="3">
    <source>
        <dbReference type="ARBA" id="ARBA00022775"/>
    </source>
</evidence>
<dbReference type="AlphaFoldDB" id="A0A7R9BXF9"/>
<dbReference type="Pfam" id="PF05739">
    <property type="entry name" value="SNARE"/>
    <property type="match status" value="1"/>
</dbReference>
<organism evidence="7">
    <name type="scientific">Notodromas monacha</name>
    <dbReference type="NCBI Taxonomy" id="399045"/>
    <lineage>
        <taxon>Eukaryota</taxon>
        <taxon>Metazoa</taxon>
        <taxon>Ecdysozoa</taxon>
        <taxon>Arthropoda</taxon>
        <taxon>Crustacea</taxon>
        <taxon>Oligostraca</taxon>
        <taxon>Ostracoda</taxon>
        <taxon>Podocopa</taxon>
        <taxon>Podocopida</taxon>
        <taxon>Cypridocopina</taxon>
        <taxon>Cypridoidea</taxon>
        <taxon>Cyprididae</taxon>
        <taxon>Notodromas</taxon>
    </lineage>
</organism>
<evidence type="ECO:0000313" key="8">
    <source>
        <dbReference type="Proteomes" id="UP000678499"/>
    </source>
</evidence>
<dbReference type="PANTHER" id="PTHR19957">
    <property type="entry name" value="SYNTAXIN"/>
    <property type="match status" value="1"/>
</dbReference>
<comment type="subcellular location">
    <subcellularLocation>
        <location evidence="1">Membrane</location>
        <topology evidence="1">Single-pass type IV membrane protein</topology>
    </subcellularLocation>
</comment>
<keyword evidence="5" id="KW-0812">Transmembrane</keyword>
<dbReference type="PANTHER" id="PTHR19957:SF411">
    <property type="entry name" value="LD23667P"/>
    <property type="match status" value="1"/>
</dbReference>
<evidence type="ECO:0000313" key="7">
    <source>
        <dbReference type="EMBL" id="CAD7281866.1"/>
    </source>
</evidence>
<dbReference type="OrthoDB" id="364348at2759"/>
<dbReference type="PROSITE" id="PS00914">
    <property type="entry name" value="SYNTAXIN"/>
    <property type="match status" value="1"/>
</dbReference>
<keyword evidence="3" id="KW-0813">Transport</keyword>
<dbReference type="Gene3D" id="1.20.58.70">
    <property type="match status" value="1"/>
</dbReference>
<dbReference type="InterPro" id="IPR045242">
    <property type="entry name" value="Syntaxin"/>
</dbReference>
<dbReference type="InterPro" id="IPR000727">
    <property type="entry name" value="T_SNARE_dom"/>
</dbReference>
<keyword evidence="8" id="KW-1185">Reference proteome</keyword>
<dbReference type="SMART" id="SM00397">
    <property type="entry name" value="t_SNARE"/>
    <property type="match status" value="1"/>
</dbReference>
<dbReference type="GO" id="GO:0008021">
    <property type="term" value="C:synaptic vesicle"/>
    <property type="evidence" value="ECO:0007669"/>
    <property type="project" value="TreeGrafter"/>
</dbReference>
<dbReference type="EMBL" id="CAJPEX010003246">
    <property type="protein sequence ID" value="CAG0922018.1"/>
    <property type="molecule type" value="Genomic_DNA"/>
</dbReference>
<dbReference type="InterPro" id="IPR006011">
    <property type="entry name" value="Syntaxin_N"/>
</dbReference>
<dbReference type="Gene3D" id="1.20.5.110">
    <property type="match status" value="1"/>
</dbReference>
<proteinExistence type="inferred from homology"/>